<evidence type="ECO:0000256" key="2">
    <source>
        <dbReference type="ARBA" id="ARBA00022448"/>
    </source>
</evidence>
<dbReference type="CDD" id="cd17325">
    <property type="entry name" value="MFS_MdtG_SLC18_like"/>
    <property type="match status" value="1"/>
</dbReference>
<dbReference type="InterPro" id="IPR011701">
    <property type="entry name" value="MFS"/>
</dbReference>
<keyword evidence="2" id="KW-0813">Transport</keyword>
<protein>
    <submittedName>
        <fullName evidence="10">MFS family transporter: sugar</fullName>
    </submittedName>
</protein>
<evidence type="ECO:0000256" key="4">
    <source>
        <dbReference type="ARBA" id="ARBA00022989"/>
    </source>
</evidence>
<dbReference type="OrthoDB" id="440755at2759"/>
<dbReference type="SUPFAM" id="SSF103473">
    <property type="entry name" value="MFS general substrate transporter"/>
    <property type="match status" value="1"/>
</dbReference>
<evidence type="ECO:0000256" key="3">
    <source>
        <dbReference type="ARBA" id="ARBA00022692"/>
    </source>
</evidence>
<keyword evidence="4 8" id="KW-1133">Transmembrane helix</keyword>
<proteinExistence type="inferred from homology"/>
<dbReference type="PANTHER" id="PTHR23505">
    <property type="entry name" value="SPINSTER"/>
    <property type="match status" value="1"/>
</dbReference>
<dbReference type="Proteomes" id="UP000239649">
    <property type="component" value="Unassembled WGS sequence"/>
</dbReference>
<feature type="region of interest" description="Disordered" evidence="7">
    <location>
        <begin position="617"/>
        <end position="636"/>
    </location>
</feature>
<feature type="transmembrane region" description="Helical" evidence="8">
    <location>
        <begin position="286"/>
        <end position="307"/>
    </location>
</feature>
<comment type="caution">
    <text evidence="10">The sequence shown here is derived from an EMBL/GenBank/DDBJ whole genome shotgun (WGS) entry which is preliminary data.</text>
</comment>
<comment type="subcellular location">
    <subcellularLocation>
        <location evidence="1">Membrane</location>
        <topology evidence="1">Multi-pass membrane protein</topology>
    </subcellularLocation>
</comment>
<evidence type="ECO:0000256" key="5">
    <source>
        <dbReference type="ARBA" id="ARBA00023136"/>
    </source>
</evidence>
<feature type="region of interest" description="Disordered" evidence="7">
    <location>
        <begin position="97"/>
        <end position="119"/>
    </location>
</feature>
<evidence type="ECO:0000313" key="11">
    <source>
        <dbReference type="Proteomes" id="UP000239649"/>
    </source>
</evidence>
<feature type="transmembrane region" description="Helical" evidence="8">
    <location>
        <begin position="225"/>
        <end position="246"/>
    </location>
</feature>
<reference evidence="10 11" key="1">
    <citation type="journal article" date="2018" name="Plant J.">
        <title>Genome sequences of Chlorella sorokiniana UTEX 1602 and Micractinium conductrix SAG 241.80: implications to maltose excretion by a green alga.</title>
        <authorList>
            <person name="Arriola M.B."/>
            <person name="Velmurugan N."/>
            <person name="Zhang Y."/>
            <person name="Plunkett M.H."/>
            <person name="Hondzo H."/>
            <person name="Barney B.M."/>
        </authorList>
    </citation>
    <scope>NUCLEOTIDE SEQUENCE [LARGE SCALE GENOMIC DNA]</scope>
    <source>
        <strain evidence="10 11">SAG 241.80</strain>
    </source>
</reference>
<comment type="similarity">
    <text evidence="6">Belongs to the major facilitator superfamily. Spinster (TC 2.A.1.49) family.</text>
</comment>
<feature type="transmembrane region" description="Helical" evidence="8">
    <location>
        <begin position="127"/>
        <end position="148"/>
    </location>
</feature>
<dbReference type="Pfam" id="PF07690">
    <property type="entry name" value="MFS_1"/>
    <property type="match status" value="1"/>
</dbReference>
<accession>A0A2P6VRC8</accession>
<organism evidence="10 11">
    <name type="scientific">Micractinium conductrix</name>
    <dbReference type="NCBI Taxonomy" id="554055"/>
    <lineage>
        <taxon>Eukaryota</taxon>
        <taxon>Viridiplantae</taxon>
        <taxon>Chlorophyta</taxon>
        <taxon>core chlorophytes</taxon>
        <taxon>Trebouxiophyceae</taxon>
        <taxon>Chlorellales</taxon>
        <taxon>Chlorellaceae</taxon>
        <taxon>Chlorella clade</taxon>
        <taxon>Micractinium</taxon>
    </lineage>
</organism>
<keyword evidence="11" id="KW-1185">Reference proteome</keyword>
<feature type="transmembrane region" description="Helical" evidence="8">
    <location>
        <begin position="344"/>
        <end position="367"/>
    </location>
</feature>
<keyword evidence="5 8" id="KW-0472">Membrane</keyword>
<dbReference type="PROSITE" id="PS50850">
    <property type="entry name" value="MFS"/>
    <property type="match status" value="1"/>
</dbReference>
<dbReference type="GO" id="GO:0022857">
    <property type="term" value="F:transmembrane transporter activity"/>
    <property type="evidence" value="ECO:0007669"/>
    <property type="project" value="InterPro"/>
</dbReference>
<evidence type="ECO:0000259" key="9">
    <source>
        <dbReference type="PROSITE" id="PS50850"/>
    </source>
</evidence>
<evidence type="ECO:0000313" key="10">
    <source>
        <dbReference type="EMBL" id="PSC76649.1"/>
    </source>
</evidence>
<evidence type="ECO:0000256" key="8">
    <source>
        <dbReference type="SAM" id="Phobius"/>
    </source>
</evidence>
<dbReference type="EMBL" id="LHPF02000001">
    <property type="protein sequence ID" value="PSC76649.1"/>
    <property type="molecule type" value="Genomic_DNA"/>
</dbReference>
<feature type="transmembrane region" description="Helical" evidence="8">
    <location>
        <begin position="168"/>
        <end position="188"/>
    </location>
</feature>
<sequence>MPSPRFVDRGAALGETTAGLQLHSGAGDHRGAAAGGTQQPALPGAPLLPPAAASAGRRSDSPWHALEIQSSEDGSGHVHHAKLEAAVLTAAALHTTDPTERLLPGAPSERRPSTPVLPGGISKRERMVMVSLFSLTAALLYADQNLMAPNLTAIATDFGFDEAQRDRMLGGVIAAAFYLVGAPAALLFGWLSDHVNRKRLLFAAVVLGEGPCMLTIFVTNYWQLFTLRLLTGIALGGALPVVFSLLGDLYDPSLRAGVSSIVQLSTGVGLAVGQGIAGFAGPAIGWRWPFFIVSVPAMIVACVMLLVCKEPKRGGTEAALQEQFQEHSLFEYTERMTWRKLGRLLLIPTNIFVILQGLFGCVPWGMILTYLNDYLSQNKGMSVQGATLVLLVLGIGGAIGVVGGGIVGQWLYNRRKWAMSVFIGTCTVAGVLPMYFLINADVKNVLPLTIIAALLAGGLSGTVGPNMRAMIINCNEPETRGMALAIQSMLDDLGKGLGPVFVSFFIQKLGRSGAFNLSTAGWIPCGLLLLGTAFTLARDEDAMQHRLRKVLSSYTFSSSTLNQLDEDEDGEVAEHEYTQRPLAAAATAADAFPSQHEQQQLGVVQLPLTAVEAALAKPLGDGRDDGGSVAGRPAPP</sequence>
<dbReference type="GO" id="GO:0016020">
    <property type="term" value="C:membrane"/>
    <property type="evidence" value="ECO:0007669"/>
    <property type="project" value="UniProtKB-SubCell"/>
</dbReference>
<gene>
    <name evidence="10" type="primary">g334</name>
    <name evidence="10" type="ORF">C2E20_0334</name>
</gene>
<dbReference type="InterPro" id="IPR044770">
    <property type="entry name" value="MFS_spinster-like"/>
</dbReference>
<feature type="transmembrane region" description="Helical" evidence="8">
    <location>
        <begin position="419"/>
        <end position="438"/>
    </location>
</feature>
<feature type="transmembrane region" description="Helical" evidence="8">
    <location>
        <begin position="387"/>
        <end position="412"/>
    </location>
</feature>
<dbReference type="InterPro" id="IPR036259">
    <property type="entry name" value="MFS_trans_sf"/>
</dbReference>
<dbReference type="PANTHER" id="PTHR23505:SF79">
    <property type="entry name" value="PROTEIN SPINSTER"/>
    <property type="match status" value="1"/>
</dbReference>
<dbReference type="InterPro" id="IPR020846">
    <property type="entry name" value="MFS_dom"/>
</dbReference>
<feature type="domain" description="Major facilitator superfamily (MFS) profile" evidence="9">
    <location>
        <begin position="129"/>
        <end position="543"/>
    </location>
</feature>
<evidence type="ECO:0000256" key="7">
    <source>
        <dbReference type="SAM" id="MobiDB-lite"/>
    </source>
</evidence>
<evidence type="ECO:0000256" key="1">
    <source>
        <dbReference type="ARBA" id="ARBA00004141"/>
    </source>
</evidence>
<feature type="region of interest" description="Disordered" evidence="7">
    <location>
        <begin position="21"/>
        <end position="61"/>
    </location>
</feature>
<keyword evidence="3 8" id="KW-0812">Transmembrane</keyword>
<evidence type="ECO:0000256" key="6">
    <source>
        <dbReference type="ARBA" id="ARBA00024338"/>
    </source>
</evidence>
<dbReference type="STRING" id="554055.A0A2P6VRC8"/>
<feature type="transmembrane region" description="Helical" evidence="8">
    <location>
        <begin position="444"/>
        <end position="463"/>
    </location>
</feature>
<feature type="transmembrane region" description="Helical" evidence="8">
    <location>
        <begin position="200"/>
        <end position="219"/>
    </location>
</feature>
<feature type="compositionally biased region" description="Low complexity" evidence="7">
    <location>
        <begin position="40"/>
        <end position="56"/>
    </location>
</feature>
<dbReference type="AlphaFoldDB" id="A0A2P6VRC8"/>
<name>A0A2P6VRC8_9CHLO</name>
<dbReference type="Gene3D" id="1.20.1250.20">
    <property type="entry name" value="MFS general substrate transporter like domains"/>
    <property type="match status" value="1"/>
</dbReference>
<feature type="transmembrane region" description="Helical" evidence="8">
    <location>
        <begin position="258"/>
        <end position="280"/>
    </location>
</feature>